<keyword evidence="1" id="KW-0812">Transmembrane</keyword>
<dbReference type="AlphaFoldDB" id="A0A8I6RVG7"/>
<feature type="transmembrane region" description="Helical" evidence="1">
    <location>
        <begin position="123"/>
        <end position="147"/>
    </location>
</feature>
<feature type="signal peptide" evidence="2">
    <location>
        <begin position="1"/>
        <end position="17"/>
    </location>
</feature>
<organism evidence="3 4">
    <name type="scientific">Cimex lectularius</name>
    <name type="common">Bed bug</name>
    <name type="synonym">Acanthia lectularia</name>
    <dbReference type="NCBI Taxonomy" id="79782"/>
    <lineage>
        <taxon>Eukaryota</taxon>
        <taxon>Metazoa</taxon>
        <taxon>Ecdysozoa</taxon>
        <taxon>Arthropoda</taxon>
        <taxon>Hexapoda</taxon>
        <taxon>Insecta</taxon>
        <taxon>Pterygota</taxon>
        <taxon>Neoptera</taxon>
        <taxon>Paraneoptera</taxon>
        <taxon>Hemiptera</taxon>
        <taxon>Heteroptera</taxon>
        <taxon>Panheteroptera</taxon>
        <taxon>Cimicomorpha</taxon>
        <taxon>Cimicidae</taxon>
        <taxon>Cimex</taxon>
    </lineage>
</organism>
<dbReference type="OMA" id="HIHDERY"/>
<accession>A0A8I6RVG7</accession>
<dbReference type="EnsemblMetazoa" id="XM_014395380.2">
    <property type="protein sequence ID" value="XP_014250866.1"/>
    <property type="gene ID" value="LOC106667425"/>
</dbReference>
<evidence type="ECO:0000313" key="4">
    <source>
        <dbReference type="Proteomes" id="UP000494040"/>
    </source>
</evidence>
<name>A0A8I6RVG7_CIMLE</name>
<reference evidence="3" key="1">
    <citation type="submission" date="2022-01" db="UniProtKB">
        <authorList>
            <consortium name="EnsemblMetazoa"/>
        </authorList>
    </citation>
    <scope>IDENTIFICATION</scope>
</reference>
<keyword evidence="4" id="KW-1185">Reference proteome</keyword>
<dbReference type="GeneID" id="106667425"/>
<dbReference type="RefSeq" id="XP_014250866.1">
    <property type="nucleotide sequence ID" value="XM_014395380.2"/>
</dbReference>
<feature type="chain" id="PRO_5035166492" evidence="2">
    <location>
        <begin position="18"/>
        <end position="244"/>
    </location>
</feature>
<keyword evidence="1" id="KW-0472">Membrane</keyword>
<sequence>MLLSLATLAVALPGVYSAGLHLRNPCGEKSCSRYEYCSDLYCQNCEPVCTVGERNFDSVICEKECQEYIHDKIKGYQTVEDVANNTKQLQGYVRDKIKEYLSEADSLKATKDLQETIEWLRQLVAASLILSLMVVVVVVAALGFLWLRYRRKKAEQNKEIDLMDTKIQTVSGMMNNNCKEKLAKLDMSSIGSNTAAPSVVTGVTTTTPISTRHPCEDATLEYAYDNQGMTPSPILQEQRNETTF</sequence>
<protein>
    <submittedName>
        <fullName evidence="3">Uncharacterized protein</fullName>
    </submittedName>
</protein>
<proteinExistence type="predicted"/>
<dbReference type="Proteomes" id="UP000494040">
    <property type="component" value="Unassembled WGS sequence"/>
</dbReference>
<dbReference type="OrthoDB" id="6599193at2759"/>
<keyword evidence="2" id="KW-0732">Signal</keyword>
<evidence type="ECO:0000256" key="2">
    <source>
        <dbReference type="SAM" id="SignalP"/>
    </source>
</evidence>
<evidence type="ECO:0000256" key="1">
    <source>
        <dbReference type="SAM" id="Phobius"/>
    </source>
</evidence>
<dbReference type="KEGG" id="clec:106667425"/>
<keyword evidence="1" id="KW-1133">Transmembrane helix</keyword>
<evidence type="ECO:0000313" key="3">
    <source>
        <dbReference type="EnsemblMetazoa" id="XP_014250866.1"/>
    </source>
</evidence>